<name>A0A9W6ZKW4_9STRA</name>
<dbReference type="PANTHER" id="PTHR48418:SF1">
    <property type="entry name" value="TRNA WYBUTOSINE-SYNTHESIZING PROTEIN 3"/>
    <property type="match status" value="1"/>
</dbReference>
<dbReference type="GO" id="GO:0032259">
    <property type="term" value="P:methylation"/>
    <property type="evidence" value="ECO:0007669"/>
    <property type="project" value="UniProtKB-KW"/>
</dbReference>
<dbReference type="PANTHER" id="PTHR48418">
    <property type="entry name" value="TRNA WYBUTOSINE-SYNTHESIZING PROTEIN 3"/>
    <property type="match status" value="1"/>
</dbReference>
<sequence length="576" mass="63768">MDEKFILITSSYLVMSSFLEVKNRVLSKRDRSSRGRIDQHAVTICSLINSRPEYYTTSSCSGRFHLYRGVGNKSDNADTKKSLGKGEGGFDRFRIHHGFIKDGEEARRYFNLETLEEDPEGGGIRLWRLISMRIWTLGKGTGRGEGEGECECEGDGEEEEEEEEEDSPQQPPPQSHPSIPSIPLTFNESSLIWLRYESFILHVCAISLPAADALMSAARRAGYKTVGVQSSGATSKVDGKVIVQILGDEFLETPLFSTPGYSEILAKMVNDRQRRNWDKIGRFEREVKGMVYEEGRGGRKHYDVVGDVAVVKDVEIKVVAVQNDSLSGVQKRSNLTIVAGNHSRMGKDGGLVTTHQEFGIKCLVDLNRTFFTARMGPERIRLCNCVSRGENVLSLFSGVGLEGLMIAGRREISGMTFVEINPVAVNCLRRGLELLGRNKAVVVKGGGMAAKERVKILEGDALAILSDLSDEAFDRIIAPRPKEGGKDGDLSDGIAGAEFLKAMLPKLKERGEVHWYDFAADHEVEGGCERTKKGVEDVVGEMGWRTEWLHAGKAGSGSIAKRQFRVCVDFRVHKKD</sequence>
<feature type="domain" description="tRNA wybutosine-synthesizing protein" evidence="11">
    <location>
        <begin position="26"/>
        <end position="288"/>
    </location>
</feature>
<comment type="caution">
    <text evidence="12">The sequence shown here is derived from an EMBL/GenBank/DDBJ whole genome shotgun (WGS) entry which is preliminary data.</text>
</comment>
<dbReference type="EMBL" id="BLQM01000036">
    <property type="protein sequence ID" value="GMH54076.1"/>
    <property type="molecule type" value="Genomic_DNA"/>
</dbReference>
<dbReference type="GO" id="GO:0008168">
    <property type="term" value="F:methyltransferase activity"/>
    <property type="evidence" value="ECO:0007669"/>
    <property type="project" value="UniProtKB-KW"/>
</dbReference>
<keyword evidence="4" id="KW-0808">Transferase</keyword>
<accession>A0A9W6ZKW4</accession>
<evidence type="ECO:0000256" key="8">
    <source>
        <dbReference type="ARBA" id="ARBA00049202"/>
    </source>
</evidence>
<comment type="similarity">
    <text evidence="1">Belongs to the TYW3 family.</text>
</comment>
<evidence type="ECO:0000256" key="2">
    <source>
        <dbReference type="ARBA" id="ARBA00012750"/>
    </source>
</evidence>
<evidence type="ECO:0000256" key="4">
    <source>
        <dbReference type="ARBA" id="ARBA00022679"/>
    </source>
</evidence>
<dbReference type="InterPro" id="IPR003827">
    <property type="entry name" value="tRNA_yW-synthesising"/>
</dbReference>
<feature type="compositionally biased region" description="Acidic residues" evidence="9">
    <location>
        <begin position="147"/>
        <end position="167"/>
    </location>
</feature>
<dbReference type="GO" id="GO:0008033">
    <property type="term" value="P:tRNA processing"/>
    <property type="evidence" value="ECO:0007669"/>
    <property type="project" value="UniProtKB-KW"/>
</dbReference>
<protein>
    <recommendedName>
        <fullName evidence="2">tRNA(Phe) 7-[(3-amino-3-carboxypropyl)-4-demethylwyosine(37)-N(4)]-methyltransferase</fullName>
        <ecNumber evidence="2">2.1.1.282</ecNumber>
    </recommendedName>
    <alternativeName>
        <fullName evidence="7">tRNA(Phe) 7-((3-amino-3-carboxypropyl)-4-demethylwyosine(37)-N(4))-methyltransferase</fullName>
    </alternativeName>
</protein>
<dbReference type="InterPro" id="IPR056743">
    <property type="entry name" value="TRM5-TYW2-like_MTfase"/>
</dbReference>
<keyword evidence="3" id="KW-0489">Methyltransferase</keyword>
<evidence type="ECO:0000313" key="12">
    <source>
        <dbReference type="EMBL" id="GMH54076.1"/>
    </source>
</evidence>
<evidence type="ECO:0000256" key="5">
    <source>
        <dbReference type="ARBA" id="ARBA00022691"/>
    </source>
</evidence>
<evidence type="ECO:0000256" key="7">
    <source>
        <dbReference type="ARBA" id="ARBA00030554"/>
    </source>
</evidence>
<dbReference type="Gene3D" id="3.30.1960.10">
    <property type="entry name" value="tRNA wybutosine-synthesizing-like"/>
    <property type="match status" value="2"/>
</dbReference>
<dbReference type="Pfam" id="PF02676">
    <property type="entry name" value="TYW3"/>
    <property type="match status" value="1"/>
</dbReference>
<dbReference type="InterPro" id="IPR029063">
    <property type="entry name" value="SAM-dependent_MTases_sf"/>
</dbReference>
<evidence type="ECO:0000313" key="13">
    <source>
        <dbReference type="Proteomes" id="UP001162640"/>
    </source>
</evidence>
<organism evidence="12 13">
    <name type="scientific">Triparma laevis f. inornata</name>
    <dbReference type="NCBI Taxonomy" id="1714386"/>
    <lineage>
        <taxon>Eukaryota</taxon>
        <taxon>Sar</taxon>
        <taxon>Stramenopiles</taxon>
        <taxon>Ochrophyta</taxon>
        <taxon>Bolidophyceae</taxon>
        <taxon>Parmales</taxon>
        <taxon>Triparmaceae</taxon>
        <taxon>Triparma</taxon>
    </lineage>
</organism>
<dbReference type="SUPFAM" id="SSF53335">
    <property type="entry name" value="S-adenosyl-L-methionine-dependent methyltransferases"/>
    <property type="match status" value="1"/>
</dbReference>
<reference evidence="13" key="1">
    <citation type="journal article" date="2023" name="Commun. Biol.">
        <title>Genome analysis of Parmales, the sister group of diatoms, reveals the evolutionary specialization of diatoms from phago-mixotrophs to photoautotrophs.</title>
        <authorList>
            <person name="Ban H."/>
            <person name="Sato S."/>
            <person name="Yoshikawa S."/>
            <person name="Yamada K."/>
            <person name="Nakamura Y."/>
            <person name="Ichinomiya M."/>
            <person name="Sato N."/>
            <person name="Blanc-Mathieu R."/>
            <person name="Endo H."/>
            <person name="Kuwata A."/>
            <person name="Ogata H."/>
        </authorList>
    </citation>
    <scope>NUCLEOTIDE SEQUENCE [LARGE SCALE GENOMIC DNA]</scope>
</reference>
<evidence type="ECO:0000256" key="1">
    <source>
        <dbReference type="ARBA" id="ARBA00008569"/>
    </source>
</evidence>
<dbReference type="AlphaFoldDB" id="A0A9W6ZKW4"/>
<dbReference type="EC" id="2.1.1.282" evidence="2"/>
<dbReference type="Proteomes" id="UP001162640">
    <property type="component" value="Unassembled WGS sequence"/>
</dbReference>
<evidence type="ECO:0000256" key="6">
    <source>
        <dbReference type="ARBA" id="ARBA00022694"/>
    </source>
</evidence>
<keyword evidence="6" id="KW-0819">tRNA processing</keyword>
<gene>
    <name evidence="12" type="ORF">TL16_g01602</name>
</gene>
<evidence type="ECO:0000259" key="11">
    <source>
        <dbReference type="Pfam" id="PF02676"/>
    </source>
</evidence>
<comment type="catalytic activity">
    <reaction evidence="8">
        <text>4-demethyl-7-[(3S)-3-amino-3-carboxypropyl]wyosine(37) in tRNA(Phe) + S-adenosyl-L-methionine = 7-[(3S)-3-amino-3-carboxypropyl]wyosine(37) in tRNA(Phe) + S-adenosyl-L-homocysteine + H(+)</text>
        <dbReference type="Rhea" id="RHEA:36635"/>
        <dbReference type="Rhea" id="RHEA-COMP:10378"/>
        <dbReference type="Rhea" id="RHEA-COMP:10379"/>
        <dbReference type="ChEBI" id="CHEBI:15378"/>
        <dbReference type="ChEBI" id="CHEBI:57856"/>
        <dbReference type="ChEBI" id="CHEBI:59789"/>
        <dbReference type="ChEBI" id="CHEBI:73543"/>
        <dbReference type="ChEBI" id="CHEBI:73550"/>
        <dbReference type="EC" id="2.1.1.282"/>
    </reaction>
</comment>
<evidence type="ECO:0000256" key="3">
    <source>
        <dbReference type="ARBA" id="ARBA00022603"/>
    </source>
</evidence>
<keyword evidence="5" id="KW-0949">S-adenosyl-L-methionine</keyword>
<evidence type="ECO:0000256" key="9">
    <source>
        <dbReference type="SAM" id="MobiDB-lite"/>
    </source>
</evidence>
<proteinExistence type="inferred from homology"/>
<dbReference type="SUPFAM" id="SSF111278">
    <property type="entry name" value="SSo0622-like"/>
    <property type="match status" value="1"/>
</dbReference>
<dbReference type="Pfam" id="PF02475">
    <property type="entry name" value="TRM5-TYW2_MTfase"/>
    <property type="match status" value="1"/>
</dbReference>
<dbReference type="Gene3D" id="3.40.50.150">
    <property type="entry name" value="Vaccinia Virus protein VP39"/>
    <property type="match status" value="1"/>
</dbReference>
<dbReference type="InterPro" id="IPR036602">
    <property type="entry name" value="tRNA_yW-synthesising-like_sf"/>
</dbReference>
<feature type="region of interest" description="Disordered" evidence="9">
    <location>
        <begin position="140"/>
        <end position="181"/>
    </location>
</feature>
<feature type="domain" description="TRM5/TYW2-like methyltransferase" evidence="10">
    <location>
        <begin position="353"/>
        <end position="522"/>
    </location>
</feature>
<evidence type="ECO:0000259" key="10">
    <source>
        <dbReference type="Pfam" id="PF02475"/>
    </source>
</evidence>